<name>A0A9D4UBD0_ADICA</name>
<gene>
    <name evidence="3" type="ORF">GOP47_0019591</name>
</gene>
<dbReference type="EMBL" id="JABFUD020000019">
    <property type="protein sequence ID" value="KAI5064896.1"/>
    <property type="molecule type" value="Genomic_DNA"/>
</dbReference>
<dbReference type="Pfam" id="PF01370">
    <property type="entry name" value="Epimerase"/>
    <property type="match status" value="1"/>
</dbReference>
<evidence type="ECO:0000313" key="3">
    <source>
        <dbReference type="EMBL" id="KAI5064896.1"/>
    </source>
</evidence>
<evidence type="ECO:0000313" key="4">
    <source>
        <dbReference type="Proteomes" id="UP000886520"/>
    </source>
</evidence>
<evidence type="ECO:0000256" key="1">
    <source>
        <dbReference type="ARBA" id="ARBA00023002"/>
    </source>
</evidence>
<comment type="caution">
    <text evidence="3">The sequence shown here is derived from an EMBL/GenBank/DDBJ whole genome shotgun (WGS) entry which is preliminary data.</text>
</comment>
<organism evidence="3 4">
    <name type="scientific">Adiantum capillus-veneris</name>
    <name type="common">Maidenhair fern</name>
    <dbReference type="NCBI Taxonomy" id="13818"/>
    <lineage>
        <taxon>Eukaryota</taxon>
        <taxon>Viridiplantae</taxon>
        <taxon>Streptophyta</taxon>
        <taxon>Embryophyta</taxon>
        <taxon>Tracheophyta</taxon>
        <taxon>Polypodiopsida</taxon>
        <taxon>Polypodiidae</taxon>
        <taxon>Polypodiales</taxon>
        <taxon>Pteridineae</taxon>
        <taxon>Pteridaceae</taxon>
        <taxon>Vittarioideae</taxon>
        <taxon>Adiantum</taxon>
    </lineage>
</organism>
<reference evidence="3" key="1">
    <citation type="submission" date="2021-01" db="EMBL/GenBank/DDBJ databases">
        <title>Adiantum capillus-veneris genome.</title>
        <authorList>
            <person name="Fang Y."/>
            <person name="Liao Q."/>
        </authorList>
    </citation>
    <scope>NUCLEOTIDE SEQUENCE</scope>
    <source>
        <strain evidence="3">H3</strain>
        <tissue evidence="3">Leaf</tissue>
    </source>
</reference>
<dbReference type="InterPro" id="IPR036291">
    <property type="entry name" value="NAD(P)-bd_dom_sf"/>
</dbReference>
<dbReference type="InterPro" id="IPR050425">
    <property type="entry name" value="NAD(P)_dehydrat-like"/>
</dbReference>
<accession>A0A9D4UBD0</accession>
<dbReference type="SUPFAM" id="SSF51735">
    <property type="entry name" value="NAD(P)-binding Rossmann-fold domains"/>
    <property type="match status" value="1"/>
</dbReference>
<dbReference type="Proteomes" id="UP000886520">
    <property type="component" value="Chromosome 19"/>
</dbReference>
<evidence type="ECO:0000259" key="2">
    <source>
        <dbReference type="Pfam" id="PF01370"/>
    </source>
</evidence>
<protein>
    <recommendedName>
        <fullName evidence="2">NAD-dependent epimerase/dehydratase domain-containing protein</fullName>
    </recommendedName>
</protein>
<dbReference type="PANTHER" id="PTHR10366">
    <property type="entry name" value="NAD DEPENDENT EPIMERASE/DEHYDRATASE"/>
    <property type="match status" value="1"/>
</dbReference>
<sequence length="297" mass="32689">MEKVVCVTGASGFIASWVVKLLLERGYTVRASVRDPENVVKTAHLMALPKAQERLKLFKADLLEEGSFDAAVHGCEAVFHTASPFFLGTNDPQKDLIEPAVKGTRNVLNSCVKAKSIKRVVLTSSIAAVTNTPSRKPEDVVDERFFSDPAFCREKEFWYPASKTEAEMEAWKLAKAHGLDLVTINPAMVIGPLLQPTLNTSSGAVLKLMNGSTPTYMNLALGWVHVKDVAAAHILAYEVAEASGRYLCAESIIHYKRIVEMLRSLYPNAPLPIKCSDESSRPAPEYKICTDKKLLKL</sequence>
<keyword evidence="4" id="KW-1185">Reference proteome</keyword>
<dbReference type="OrthoDB" id="2735536at2759"/>
<dbReference type="FunFam" id="3.40.50.720:FF:000085">
    <property type="entry name" value="Dihydroflavonol reductase"/>
    <property type="match status" value="1"/>
</dbReference>
<keyword evidence="1" id="KW-0560">Oxidoreductase</keyword>
<dbReference type="Gene3D" id="3.40.50.720">
    <property type="entry name" value="NAD(P)-binding Rossmann-like Domain"/>
    <property type="match status" value="1"/>
</dbReference>
<dbReference type="PANTHER" id="PTHR10366:SF852">
    <property type="entry name" value="CINNAMOYL-COA REDUCTASE CAD2"/>
    <property type="match status" value="1"/>
</dbReference>
<feature type="domain" description="NAD-dependent epimerase/dehydratase" evidence="2">
    <location>
        <begin position="5"/>
        <end position="242"/>
    </location>
</feature>
<dbReference type="GO" id="GO:0016616">
    <property type="term" value="F:oxidoreductase activity, acting on the CH-OH group of donors, NAD or NADP as acceptor"/>
    <property type="evidence" value="ECO:0007669"/>
    <property type="project" value="TreeGrafter"/>
</dbReference>
<proteinExistence type="predicted"/>
<dbReference type="InterPro" id="IPR001509">
    <property type="entry name" value="Epimerase_deHydtase"/>
</dbReference>
<dbReference type="AlphaFoldDB" id="A0A9D4UBD0"/>
<dbReference type="CDD" id="cd08958">
    <property type="entry name" value="FR_SDR_e"/>
    <property type="match status" value="1"/>
</dbReference>